<reference evidence="7" key="1">
    <citation type="submission" date="2022-10" db="EMBL/GenBank/DDBJ databases">
        <title>YIM 151497 complete genome.</title>
        <authorList>
            <person name="Chen X."/>
        </authorList>
    </citation>
    <scope>NUCLEOTIDE SEQUENCE</scope>
    <source>
        <strain evidence="7">YIM 151497</strain>
    </source>
</reference>
<evidence type="ECO:0000256" key="2">
    <source>
        <dbReference type="ARBA" id="ARBA00023015"/>
    </source>
</evidence>
<keyword evidence="4" id="KW-0804">Transcription</keyword>
<evidence type="ECO:0000256" key="1">
    <source>
        <dbReference type="ARBA" id="ARBA00022491"/>
    </source>
</evidence>
<evidence type="ECO:0000256" key="3">
    <source>
        <dbReference type="ARBA" id="ARBA00023125"/>
    </source>
</evidence>
<feature type="domain" description="HTH tetR-type" evidence="6">
    <location>
        <begin position="8"/>
        <end position="68"/>
    </location>
</feature>
<feature type="DNA-binding region" description="H-T-H motif" evidence="5">
    <location>
        <begin position="31"/>
        <end position="50"/>
    </location>
</feature>
<gene>
    <name evidence="7" type="ORF">OF122_08060</name>
</gene>
<dbReference type="Pfam" id="PF13977">
    <property type="entry name" value="TetR_C_6"/>
    <property type="match status" value="1"/>
</dbReference>
<dbReference type="InterPro" id="IPR050109">
    <property type="entry name" value="HTH-type_TetR-like_transc_reg"/>
</dbReference>
<organism evidence="7 8">
    <name type="scientific">Pelagibacterium flavum</name>
    <dbReference type="NCBI Taxonomy" id="2984530"/>
    <lineage>
        <taxon>Bacteria</taxon>
        <taxon>Pseudomonadati</taxon>
        <taxon>Pseudomonadota</taxon>
        <taxon>Alphaproteobacteria</taxon>
        <taxon>Hyphomicrobiales</taxon>
        <taxon>Devosiaceae</taxon>
        <taxon>Pelagibacterium</taxon>
    </lineage>
</organism>
<dbReference type="PROSITE" id="PS50977">
    <property type="entry name" value="HTH_TETR_2"/>
    <property type="match status" value="1"/>
</dbReference>
<protein>
    <submittedName>
        <fullName evidence="7">TetR/AcrR family transcriptional regulator</fullName>
    </submittedName>
</protein>
<accession>A0ABY6IST9</accession>
<dbReference type="RefSeq" id="WP_264227255.1">
    <property type="nucleotide sequence ID" value="NZ_CP107716.1"/>
</dbReference>
<dbReference type="InterPro" id="IPR036271">
    <property type="entry name" value="Tet_transcr_reg_TetR-rel_C_sf"/>
</dbReference>
<evidence type="ECO:0000256" key="5">
    <source>
        <dbReference type="PROSITE-ProRule" id="PRU00335"/>
    </source>
</evidence>
<dbReference type="PANTHER" id="PTHR30055:SF223">
    <property type="entry name" value="HTH-TYPE TRANSCRIPTIONAL REGULATOR UIDR"/>
    <property type="match status" value="1"/>
</dbReference>
<dbReference type="SUPFAM" id="SSF48498">
    <property type="entry name" value="Tetracyclin repressor-like, C-terminal domain"/>
    <property type="match status" value="1"/>
</dbReference>
<dbReference type="SUPFAM" id="SSF46689">
    <property type="entry name" value="Homeodomain-like"/>
    <property type="match status" value="1"/>
</dbReference>
<evidence type="ECO:0000259" key="6">
    <source>
        <dbReference type="PROSITE" id="PS50977"/>
    </source>
</evidence>
<sequence>MSRMEKAGFRKQKIIEATVVCILEKGYHQAGMRDIAEAAGVSLGNLYNHFPGKQAILMELAAIEGAELEPFIALLDAAKRPQDSLSAFANAYLDYMAAPENALLTLELTAESFREPQIAAIFQANRSRLIAALGSTLGLETPNRDLYAEMVLDLIEGTALRAVAERRRPDAAARKALHQMLAGAAKRPA</sequence>
<dbReference type="PANTHER" id="PTHR30055">
    <property type="entry name" value="HTH-TYPE TRANSCRIPTIONAL REGULATOR RUTR"/>
    <property type="match status" value="1"/>
</dbReference>
<keyword evidence="8" id="KW-1185">Reference proteome</keyword>
<dbReference type="Pfam" id="PF00440">
    <property type="entry name" value="TetR_N"/>
    <property type="match status" value="1"/>
</dbReference>
<evidence type="ECO:0000313" key="7">
    <source>
        <dbReference type="EMBL" id="UYQ73697.1"/>
    </source>
</evidence>
<proteinExistence type="predicted"/>
<keyword evidence="2" id="KW-0805">Transcription regulation</keyword>
<dbReference type="PRINTS" id="PR00455">
    <property type="entry name" value="HTHTETR"/>
</dbReference>
<dbReference type="InterPro" id="IPR039538">
    <property type="entry name" value="BetI_C"/>
</dbReference>
<dbReference type="InterPro" id="IPR001647">
    <property type="entry name" value="HTH_TetR"/>
</dbReference>
<keyword evidence="3 5" id="KW-0238">DNA-binding</keyword>
<dbReference type="EMBL" id="CP107716">
    <property type="protein sequence ID" value="UYQ73697.1"/>
    <property type="molecule type" value="Genomic_DNA"/>
</dbReference>
<keyword evidence="1" id="KW-0678">Repressor</keyword>
<evidence type="ECO:0000256" key="4">
    <source>
        <dbReference type="ARBA" id="ARBA00023163"/>
    </source>
</evidence>
<dbReference type="Proteomes" id="UP001163882">
    <property type="component" value="Chromosome"/>
</dbReference>
<dbReference type="Gene3D" id="1.10.357.10">
    <property type="entry name" value="Tetracycline Repressor, domain 2"/>
    <property type="match status" value="1"/>
</dbReference>
<name>A0ABY6IST9_9HYPH</name>
<dbReference type="InterPro" id="IPR009057">
    <property type="entry name" value="Homeodomain-like_sf"/>
</dbReference>
<evidence type="ECO:0000313" key="8">
    <source>
        <dbReference type="Proteomes" id="UP001163882"/>
    </source>
</evidence>